<dbReference type="EMBL" id="BPLR01016438">
    <property type="protein sequence ID" value="GIY83865.1"/>
    <property type="molecule type" value="Genomic_DNA"/>
</dbReference>
<comment type="caution">
    <text evidence="2">The sequence shown here is derived from an EMBL/GenBank/DDBJ whole genome shotgun (WGS) entry which is preliminary data.</text>
</comment>
<sequence>MRKTAFRSLYTMSRFSPIWMQFLGEAKERLSMDNRLHDILVPFSEFGHNVEIHRSGEDASGGNVAPSRQRTLPPETPLAFETPERNALHSLRAWFIRKWCFKFPPSSVCRCFCVGGAVTFLIPDKVS</sequence>
<evidence type="ECO:0000313" key="2">
    <source>
        <dbReference type="EMBL" id="GIY83865.1"/>
    </source>
</evidence>
<evidence type="ECO:0000313" key="3">
    <source>
        <dbReference type="Proteomes" id="UP001054945"/>
    </source>
</evidence>
<name>A0AAV4WQM4_CAEEX</name>
<evidence type="ECO:0000256" key="1">
    <source>
        <dbReference type="SAM" id="MobiDB-lite"/>
    </source>
</evidence>
<protein>
    <submittedName>
        <fullName evidence="2">Uncharacterized protein</fullName>
    </submittedName>
</protein>
<dbReference type="AlphaFoldDB" id="A0AAV4WQM4"/>
<keyword evidence="3" id="KW-1185">Reference proteome</keyword>
<organism evidence="2 3">
    <name type="scientific">Caerostris extrusa</name>
    <name type="common">Bark spider</name>
    <name type="synonym">Caerostris bankana</name>
    <dbReference type="NCBI Taxonomy" id="172846"/>
    <lineage>
        <taxon>Eukaryota</taxon>
        <taxon>Metazoa</taxon>
        <taxon>Ecdysozoa</taxon>
        <taxon>Arthropoda</taxon>
        <taxon>Chelicerata</taxon>
        <taxon>Arachnida</taxon>
        <taxon>Araneae</taxon>
        <taxon>Araneomorphae</taxon>
        <taxon>Entelegynae</taxon>
        <taxon>Araneoidea</taxon>
        <taxon>Araneidae</taxon>
        <taxon>Caerostris</taxon>
    </lineage>
</organism>
<dbReference type="Proteomes" id="UP001054945">
    <property type="component" value="Unassembled WGS sequence"/>
</dbReference>
<reference evidence="2 3" key="1">
    <citation type="submission" date="2021-06" db="EMBL/GenBank/DDBJ databases">
        <title>Caerostris extrusa draft genome.</title>
        <authorList>
            <person name="Kono N."/>
            <person name="Arakawa K."/>
        </authorList>
    </citation>
    <scope>NUCLEOTIDE SEQUENCE [LARGE SCALE GENOMIC DNA]</scope>
</reference>
<accession>A0AAV4WQM4</accession>
<gene>
    <name evidence="2" type="ORF">CEXT_746861</name>
</gene>
<proteinExistence type="predicted"/>
<feature type="region of interest" description="Disordered" evidence="1">
    <location>
        <begin position="56"/>
        <end position="78"/>
    </location>
</feature>